<dbReference type="OrthoDB" id="127311at2"/>
<comment type="subcellular location">
    <subcellularLocation>
        <location evidence="1 11">Cell outer membrane</location>
        <topology evidence="1 11">Multi-pass membrane protein</topology>
    </subcellularLocation>
</comment>
<evidence type="ECO:0000256" key="9">
    <source>
        <dbReference type="ARBA" id="ARBA00023136"/>
    </source>
</evidence>
<reference evidence="16 17" key="1">
    <citation type="submission" date="2018-03" db="EMBL/GenBank/DDBJ databases">
        <title>Complete genome sequence and methylome analysis of Pseudomonas mendocina NEB 698.</title>
        <authorList>
            <person name="Morgan R.D."/>
        </authorList>
    </citation>
    <scope>NUCLEOTIDE SEQUENCE [LARGE SCALE GENOMIC DNA]</scope>
    <source>
        <strain evidence="16 17">NEB698</strain>
    </source>
</reference>
<keyword evidence="8 12" id="KW-0798">TonB box</keyword>
<evidence type="ECO:0000256" key="12">
    <source>
        <dbReference type="RuleBase" id="RU003357"/>
    </source>
</evidence>
<keyword evidence="2 11" id="KW-0813">Transport</keyword>
<evidence type="ECO:0000259" key="15">
    <source>
        <dbReference type="Pfam" id="PF07715"/>
    </source>
</evidence>
<keyword evidence="4" id="KW-0410">Iron transport</keyword>
<feature type="domain" description="TonB-dependent receptor-like beta-barrel" evidence="14">
    <location>
        <begin position="245"/>
        <end position="749"/>
    </location>
</feature>
<evidence type="ECO:0000256" key="3">
    <source>
        <dbReference type="ARBA" id="ARBA00022452"/>
    </source>
</evidence>
<evidence type="ECO:0000256" key="5">
    <source>
        <dbReference type="ARBA" id="ARBA00022692"/>
    </source>
</evidence>
<evidence type="ECO:0000256" key="4">
    <source>
        <dbReference type="ARBA" id="ARBA00022496"/>
    </source>
</evidence>
<keyword evidence="3 11" id="KW-1134">Transmembrane beta strand</keyword>
<dbReference type="InterPro" id="IPR012910">
    <property type="entry name" value="Plug_dom"/>
</dbReference>
<evidence type="ECO:0000256" key="11">
    <source>
        <dbReference type="PROSITE-ProRule" id="PRU01360"/>
    </source>
</evidence>
<dbReference type="CDD" id="cd01347">
    <property type="entry name" value="ligand_gated_channel"/>
    <property type="match status" value="1"/>
</dbReference>
<keyword evidence="13" id="KW-0732">Signal</keyword>
<comment type="similarity">
    <text evidence="11 12">Belongs to the TonB-dependent receptor family.</text>
</comment>
<keyword evidence="16" id="KW-0675">Receptor</keyword>
<keyword evidence="9 11" id="KW-0472">Membrane</keyword>
<keyword evidence="6" id="KW-0408">Iron</keyword>
<dbReference type="GO" id="GO:0006826">
    <property type="term" value="P:iron ion transport"/>
    <property type="evidence" value="ECO:0007669"/>
    <property type="project" value="UniProtKB-KW"/>
</dbReference>
<keyword evidence="5 11" id="KW-0812">Transmembrane</keyword>
<accession>A0A2R3QIL1</accession>
<proteinExistence type="inferred from homology"/>
<feature type="domain" description="TonB-dependent receptor plug" evidence="15">
    <location>
        <begin position="49"/>
        <end position="154"/>
    </location>
</feature>
<dbReference type="InterPro" id="IPR000531">
    <property type="entry name" value="Beta-barrel_TonB"/>
</dbReference>
<dbReference type="Gene3D" id="2.40.170.20">
    <property type="entry name" value="TonB-dependent receptor, beta-barrel domain"/>
    <property type="match status" value="1"/>
</dbReference>
<protein>
    <submittedName>
        <fullName evidence="16">TonB-dependent receptor</fullName>
    </submittedName>
</protein>
<evidence type="ECO:0000256" key="8">
    <source>
        <dbReference type="ARBA" id="ARBA00023077"/>
    </source>
</evidence>
<dbReference type="PANTHER" id="PTHR32552">
    <property type="entry name" value="FERRICHROME IRON RECEPTOR-RELATED"/>
    <property type="match status" value="1"/>
</dbReference>
<dbReference type="AlphaFoldDB" id="A0A2R3QIL1"/>
<dbReference type="RefSeq" id="WP_106736445.1">
    <property type="nucleotide sequence ID" value="NZ_CP027657.1"/>
</dbReference>
<feature type="signal peptide" evidence="13">
    <location>
        <begin position="1"/>
        <end position="21"/>
    </location>
</feature>
<evidence type="ECO:0000313" key="17">
    <source>
        <dbReference type="Proteomes" id="UP000238327"/>
    </source>
</evidence>
<dbReference type="GO" id="GO:0009279">
    <property type="term" value="C:cell outer membrane"/>
    <property type="evidence" value="ECO:0007669"/>
    <property type="project" value="UniProtKB-SubCell"/>
</dbReference>
<dbReference type="PANTHER" id="PTHR32552:SF81">
    <property type="entry name" value="TONB-DEPENDENT OUTER MEMBRANE RECEPTOR"/>
    <property type="match status" value="1"/>
</dbReference>
<organism evidence="16 17">
    <name type="scientific">Ectopseudomonas mendocina</name>
    <name type="common">Pseudomonas mendocina</name>
    <dbReference type="NCBI Taxonomy" id="300"/>
    <lineage>
        <taxon>Bacteria</taxon>
        <taxon>Pseudomonadati</taxon>
        <taxon>Pseudomonadota</taxon>
        <taxon>Gammaproteobacteria</taxon>
        <taxon>Pseudomonadales</taxon>
        <taxon>Pseudomonadaceae</taxon>
        <taxon>Ectopseudomonas</taxon>
    </lineage>
</organism>
<gene>
    <name evidence="16" type="ORF">C7A17_02050</name>
</gene>
<dbReference type="InterPro" id="IPR036942">
    <property type="entry name" value="Beta-barrel_TonB_sf"/>
</dbReference>
<feature type="chain" id="PRO_5015355037" evidence="13">
    <location>
        <begin position="22"/>
        <end position="785"/>
    </location>
</feature>
<dbReference type="PROSITE" id="PS52016">
    <property type="entry name" value="TONB_DEPENDENT_REC_3"/>
    <property type="match status" value="1"/>
</dbReference>
<keyword evidence="10 11" id="KW-0998">Cell outer membrane</keyword>
<sequence length="785" mass="86608">MRCLWSCWPGLLALLGSTALAQVATEEPALLQLDDLSVNARQRPEKAGEVPIAISVIEGRQLDEAGLTRASELPERVPGLSLAAPNARQASYAIRGLGSSGYNDGLDGSVGVFVDGVYLGRPGMSVGTLFDLERVEVLRGPQGTLYGKNSTAGTLNFYSRLPTFHPQASGEVTMGEDGLRRYRGVLSGELVEGVLAGRLSGYDSQREAAVDNFHPGVSSRDRDEQGLRGQLLWQPDERFSARLILDHDQRRENVALAASNYSQATVQRSAYVGYALPPIDPYAREVDHDRESFADVRQNGISLELNRYWDNGTTLTSISAYRDWRYDTRLDADGTGLAVAAGSAELDHWQFSQELRLAGSPHERLDYVAGLYYLRQNLARDIGVGFGRDAAAFFLGDRPELHLPPPFGSLPPSVIPASLLEGAQQHLDSEQRSESRALFGQLTWHLTPRLAVTPGLRYTHERKRAWLSRTVSNLAPLVSNPLDPLDPLWQWGGPLLRQVALGGDYYRRDTIDEHNLSGHLSISYRFNDDLLGYASWSRGYKAGGINLDVTSRYAQPTFAAERATSLEVGLKQWLWNERAWLELALYQTDVDDYQALTNSPPADAFSPPLRDNLINVGQVRLRGVELDGRLRASEQIELRLGVAYSDARYRDFANAPCAPQSQSWTCDLSGQRLFNAPRWGVTAGLDYRQPLEQGLAVFAGLDYSLRSASQGTLEGGAGSQQPTYALTHLRFGLGRSDGGWELELWVRNLFDRQYITAVRGQLGSGDYGVVVGEARQFGSTLRVAY</sequence>
<dbReference type="SUPFAM" id="SSF56935">
    <property type="entry name" value="Porins"/>
    <property type="match status" value="1"/>
</dbReference>
<dbReference type="Pfam" id="PF00593">
    <property type="entry name" value="TonB_dep_Rec_b-barrel"/>
    <property type="match status" value="1"/>
</dbReference>
<evidence type="ECO:0000256" key="7">
    <source>
        <dbReference type="ARBA" id="ARBA00023065"/>
    </source>
</evidence>
<keyword evidence="7" id="KW-0406">Ion transport</keyword>
<name>A0A2R3QIL1_ECTME</name>
<dbReference type="Proteomes" id="UP000238327">
    <property type="component" value="Chromosome"/>
</dbReference>
<evidence type="ECO:0000256" key="13">
    <source>
        <dbReference type="SAM" id="SignalP"/>
    </source>
</evidence>
<evidence type="ECO:0000256" key="2">
    <source>
        <dbReference type="ARBA" id="ARBA00022448"/>
    </source>
</evidence>
<dbReference type="Pfam" id="PF07715">
    <property type="entry name" value="Plug"/>
    <property type="match status" value="1"/>
</dbReference>
<evidence type="ECO:0000313" key="16">
    <source>
        <dbReference type="EMBL" id="AVO51596.1"/>
    </source>
</evidence>
<evidence type="ECO:0000259" key="14">
    <source>
        <dbReference type="Pfam" id="PF00593"/>
    </source>
</evidence>
<evidence type="ECO:0000256" key="1">
    <source>
        <dbReference type="ARBA" id="ARBA00004571"/>
    </source>
</evidence>
<dbReference type="EMBL" id="CP027657">
    <property type="protein sequence ID" value="AVO51596.1"/>
    <property type="molecule type" value="Genomic_DNA"/>
</dbReference>
<evidence type="ECO:0000256" key="6">
    <source>
        <dbReference type="ARBA" id="ARBA00023004"/>
    </source>
</evidence>
<evidence type="ECO:0000256" key="10">
    <source>
        <dbReference type="ARBA" id="ARBA00023237"/>
    </source>
</evidence>
<dbReference type="InterPro" id="IPR039426">
    <property type="entry name" value="TonB-dep_rcpt-like"/>
</dbReference>